<proteinExistence type="inferred from homology"/>
<dbReference type="GO" id="GO:0034605">
    <property type="term" value="P:cellular response to heat"/>
    <property type="evidence" value="ECO:0007669"/>
    <property type="project" value="TreeGrafter"/>
</dbReference>
<evidence type="ECO:0000256" key="2">
    <source>
        <dbReference type="ARBA" id="ARBA00006403"/>
    </source>
</evidence>
<evidence type="ECO:0000259" key="12">
    <source>
        <dbReference type="PROSITE" id="PS00434"/>
    </source>
</evidence>
<dbReference type="InterPro" id="IPR000232">
    <property type="entry name" value="HSF_DNA-bd"/>
</dbReference>
<feature type="domain" description="HSF-type DNA-binding" evidence="12">
    <location>
        <begin position="53"/>
        <end position="77"/>
    </location>
</feature>
<comment type="function">
    <text evidence="9">DNA-binding protein that specifically binds heat shock promoter elements (HSE) and activates transcription.</text>
</comment>
<evidence type="ECO:0000256" key="6">
    <source>
        <dbReference type="ARBA" id="ARBA00023125"/>
    </source>
</evidence>
<keyword evidence="7" id="KW-0804">Transcription</keyword>
<accession>A0AAP0GMQ0</accession>
<keyword evidence="4" id="KW-0805">Transcription regulation</keyword>
<dbReference type="GO" id="GO:0000978">
    <property type="term" value="F:RNA polymerase II cis-regulatory region sequence-specific DNA binding"/>
    <property type="evidence" value="ECO:0007669"/>
    <property type="project" value="TreeGrafter"/>
</dbReference>
<dbReference type="FunFam" id="1.10.10.10:FF:000057">
    <property type="entry name" value="Heat shock transcription factor 1"/>
    <property type="match status" value="1"/>
</dbReference>
<evidence type="ECO:0000313" key="14">
    <source>
        <dbReference type="Proteomes" id="UP001408789"/>
    </source>
</evidence>
<evidence type="ECO:0000256" key="8">
    <source>
        <dbReference type="ARBA" id="ARBA00023242"/>
    </source>
</evidence>
<keyword evidence="6" id="KW-0238">DNA-binding</keyword>
<name>A0AAP0GMQ0_9ASTR</name>
<dbReference type="Proteomes" id="UP001408789">
    <property type="component" value="Unassembled WGS sequence"/>
</dbReference>
<evidence type="ECO:0000256" key="9">
    <source>
        <dbReference type="ARBA" id="ARBA00055747"/>
    </source>
</evidence>
<comment type="similarity">
    <text evidence="2 11">Belongs to the HSF family.</text>
</comment>
<evidence type="ECO:0000256" key="10">
    <source>
        <dbReference type="ARBA" id="ARBA00081483"/>
    </source>
</evidence>
<dbReference type="InterPro" id="IPR036390">
    <property type="entry name" value="WH_DNA-bd_sf"/>
</dbReference>
<dbReference type="SUPFAM" id="SSF46785">
    <property type="entry name" value="Winged helix' DNA-binding domain"/>
    <property type="match status" value="1"/>
</dbReference>
<dbReference type="Gene3D" id="1.10.10.10">
    <property type="entry name" value="Winged helix-like DNA-binding domain superfamily/Winged helix DNA-binding domain"/>
    <property type="match status" value="1"/>
</dbReference>
<sequence length="355" mass="41870">MDDVQSNNNSLPPFITKIHEMVNDPLTDHIVSWSHNNRSFIVWDPSEFSGELLPRFFKHNNFSSFIRQLNTYGFRKIDPEQWEFANEDFIRGQPHLLKNIHRRKPVHTHSMQSIYNHEASTSSPLTESERIQYIKDIYRLRYEKESLCSEFQTHQKEQEDIELAARTLTERLKIVGKHQKHILCALDHTLQKPAQNLETNDRKRRFLSEINDQICSFDVPISDTLTLDALLTSDLELVEQLESSIMCWEDILTKVHKNWPPDLYHEPPINLEMGSKEREITTISEPINMVIKNKESKNGNREIVQMGKNDGFWEQFMTENPGGSMTDNRSRQFDQHGTFWWNRKSVNSFAERTRN</sequence>
<dbReference type="EMBL" id="JBCNJP010000025">
    <property type="protein sequence ID" value="KAK9055933.1"/>
    <property type="molecule type" value="Genomic_DNA"/>
</dbReference>
<dbReference type="PRINTS" id="PR00056">
    <property type="entry name" value="HSFDOMAIN"/>
</dbReference>
<reference evidence="13 14" key="1">
    <citation type="submission" date="2024-04" db="EMBL/GenBank/DDBJ databases">
        <title>The reference genome of an endangered Asteraceae, Deinandra increscens subsp. villosa, native to the Central Coast of California.</title>
        <authorList>
            <person name="Guilliams M."/>
            <person name="Hasenstab-Lehman K."/>
            <person name="Meyer R."/>
            <person name="Mcevoy S."/>
        </authorList>
    </citation>
    <scope>NUCLEOTIDE SEQUENCE [LARGE SCALE GENOMIC DNA]</scope>
    <source>
        <tissue evidence="13">Leaf</tissue>
    </source>
</reference>
<dbReference type="GO" id="GO:0006357">
    <property type="term" value="P:regulation of transcription by RNA polymerase II"/>
    <property type="evidence" value="ECO:0007669"/>
    <property type="project" value="TreeGrafter"/>
</dbReference>
<evidence type="ECO:0000256" key="4">
    <source>
        <dbReference type="ARBA" id="ARBA00023015"/>
    </source>
</evidence>
<evidence type="ECO:0000256" key="3">
    <source>
        <dbReference type="ARBA" id="ARBA00022553"/>
    </source>
</evidence>
<organism evidence="13 14">
    <name type="scientific">Deinandra increscens subsp. villosa</name>
    <dbReference type="NCBI Taxonomy" id="3103831"/>
    <lineage>
        <taxon>Eukaryota</taxon>
        <taxon>Viridiplantae</taxon>
        <taxon>Streptophyta</taxon>
        <taxon>Embryophyta</taxon>
        <taxon>Tracheophyta</taxon>
        <taxon>Spermatophyta</taxon>
        <taxon>Magnoliopsida</taxon>
        <taxon>eudicotyledons</taxon>
        <taxon>Gunneridae</taxon>
        <taxon>Pentapetalae</taxon>
        <taxon>asterids</taxon>
        <taxon>campanulids</taxon>
        <taxon>Asterales</taxon>
        <taxon>Asteraceae</taxon>
        <taxon>Asteroideae</taxon>
        <taxon>Heliantheae alliance</taxon>
        <taxon>Madieae</taxon>
        <taxon>Madiinae</taxon>
        <taxon>Deinandra</taxon>
    </lineage>
</organism>
<dbReference type="SMART" id="SM00415">
    <property type="entry name" value="HSF"/>
    <property type="match status" value="1"/>
</dbReference>
<evidence type="ECO:0000256" key="1">
    <source>
        <dbReference type="ARBA" id="ARBA00004123"/>
    </source>
</evidence>
<dbReference type="PANTHER" id="PTHR10015:SF380">
    <property type="entry name" value="WINGED HELIX-TURN-HELIX DNA-BINDING DOMAIN, HEAT SHOCK TRANSCRIPTION FACTOR FAMILY-RELATED"/>
    <property type="match status" value="1"/>
</dbReference>
<evidence type="ECO:0000256" key="11">
    <source>
        <dbReference type="RuleBase" id="RU004020"/>
    </source>
</evidence>
<dbReference type="InterPro" id="IPR036388">
    <property type="entry name" value="WH-like_DNA-bd_sf"/>
</dbReference>
<evidence type="ECO:0000313" key="13">
    <source>
        <dbReference type="EMBL" id="KAK9055933.1"/>
    </source>
</evidence>
<keyword evidence="8" id="KW-0539">Nucleus</keyword>
<protein>
    <recommendedName>
        <fullName evidence="10">Heat stress transcription factor</fullName>
    </recommendedName>
</protein>
<dbReference type="GO" id="GO:0005634">
    <property type="term" value="C:nucleus"/>
    <property type="evidence" value="ECO:0007669"/>
    <property type="project" value="UniProtKB-SubCell"/>
</dbReference>
<dbReference type="PROSITE" id="PS00434">
    <property type="entry name" value="HSF_DOMAIN"/>
    <property type="match status" value="1"/>
</dbReference>
<comment type="subcellular location">
    <subcellularLocation>
        <location evidence="1">Nucleus</location>
    </subcellularLocation>
</comment>
<keyword evidence="5" id="KW-0346">Stress response</keyword>
<dbReference type="GO" id="GO:0003700">
    <property type="term" value="F:DNA-binding transcription factor activity"/>
    <property type="evidence" value="ECO:0007669"/>
    <property type="project" value="InterPro"/>
</dbReference>
<dbReference type="Pfam" id="PF00447">
    <property type="entry name" value="HSF_DNA-bind"/>
    <property type="match status" value="1"/>
</dbReference>
<dbReference type="PANTHER" id="PTHR10015">
    <property type="entry name" value="HEAT SHOCK TRANSCRIPTION FACTOR"/>
    <property type="match status" value="1"/>
</dbReference>
<gene>
    <name evidence="13" type="ORF">SSX86_027020</name>
</gene>
<evidence type="ECO:0000256" key="7">
    <source>
        <dbReference type="ARBA" id="ARBA00023163"/>
    </source>
</evidence>
<dbReference type="AlphaFoldDB" id="A0AAP0GMQ0"/>
<keyword evidence="14" id="KW-1185">Reference proteome</keyword>
<comment type="caution">
    <text evidence="13">The sequence shown here is derived from an EMBL/GenBank/DDBJ whole genome shotgun (WGS) entry which is preliminary data.</text>
</comment>
<evidence type="ECO:0000256" key="5">
    <source>
        <dbReference type="ARBA" id="ARBA00023016"/>
    </source>
</evidence>
<keyword evidence="3" id="KW-0597">Phosphoprotein</keyword>